<dbReference type="GO" id="GO:0016020">
    <property type="term" value="C:membrane"/>
    <property type="evidence" value="ECO:0007669"/>
    <property type="project" value="UniProtKB-SubCell"/>
</dbReference>
<feature type="region of interest" description="Disordered" evidence="9">
    <location>
        <begin position="1"/>
        <end position="25"/>
    </location>
</feature>
<keyword evidence="4 10" id="KW-0812">Transmembrane</keyword>
<organism evidence="11 12">
    <name type="scientific">Heterobasidion irregulare (strain TC 32-1)</name>
    <dbReference type="NCBI Taxonomy" id="747525"/>
    <lineage>
        <taxon>Eukaryota</taxon>
        <taxon>Fungi</taxon>
        <taxon>Dikarya</taxon>
        <taxon>Basidiomycota</taxon>
        <taxon>Agaricomycotina</taxon>
        <taxon>Agaricomycetes</taxon>
        <taxon>Russulales</taxon>
        <taxon>Bondarzewiaceae</taxon>
        <taxon>Heterobasidion</taxon>
        <taxon>Heterobasidion annosum species complex</taxon>
    </lineage>
</organism>
<dbReference type="FunCoup" id="W4JP98">
    <property type="interactions" value="8"/>
</dbReference>
<evidence type="ECO:0000313" key="12">
    <source>
        <dbReference type="Proteomes" id="UP000030671"/>
    </source>
</evidence>
<evidence type="ECO:0000313" key="11">
    <source>
        <dbReference type="EMBL" id="ETW75392.1"/>
    </source>
</evidence>
<evidence type="ECO:0000256" key="6">
    <source>
        <dbReference type="ARBA" id="ARBA00022927"/>
    </source>
</evidence>
<feature type="transmembrane region" description="Helical" evidence="10">
    <location>
        <begin position="628"/>
        <end position="651"/>
    </location>
</feature>
<dbReference type="KEGG" id="hir:HETIRDRAFT_126879"/>
<evidence type="ECO:0000256" key="8">
    <source>
        <dbReference type="ARBA" id="ARBA00023136"/>
    </source>
</evidence>
<dbReference type="InterPro" id="IPR004813">
    <property type="entry name" value="OPT"/>
</dbReference>
<proteinExistence type="inferred from homology"/>
<gene>
    <name evidence="11" type="ORF">HETIRDRAFT_126879</name>
</gene>
<evidence type="ECO:0000256" key="4">
    <source>
        <dbReference type="ARBA" id="ARBA00022692"/>
    </source>
</evidence>
<feature type="transmembrane region" description="Helical" evidence="10">
    <location>
        <begin position="220"/>
        <end position="240"/>
    </location>
</feature>
<feature type="compositionally biased region" description="Polar residues" evidence="9">
    <location>
        <begin position="1"/>
        <end position="15"/>
    </location>
</feature>
<evidence type="ECO:0000256" key="9">
    <source>
        <dbReference type="SAM" id="MobiDB-lite"/>
    </source>
</evidence>
<dbReference type="Pfam" id="PF03169">
    <property type="entry name" value="OPT"/>
    <property type="match status" value="2"/>
</dbReference>
<evidence type="ECO:0000256" key="7">
    <source>
        <dbReference type="ARBA" id="ARBA00022989"/>
    </source>
</evidence>
<feature type="transmembrane region" description="Helical" evidence="10">
    <location>
        <begin position="187"/>
        <end position="208"/>
    </location>
</feature>
<feature type="transmembrane region" description="Helical" evidence="10">
    <location>
        <begin position="671"/>
        <end position="694"/>
    </location>
</feature>
<keyword evidence="3" id="KW-0813">Transport</keyword>
<sequence length="740" mass="83172">MSSSVAESQRQSGSYEYSLRDEEKSTGNVCASSYSSLLTPCLDDHASAARATESFVQNISSYGRPSPEFFDPNYDSDDTGFAHTLFPTGPLEDDSPYPEVRAAVANFDDPDMPVSTLRAWTLGIFWAIVLPGINQFFYFRYPSIMVTGLVVQLLAFPMGRLWAYSLPAVRMFGISLNPGPFTIKEHVLITIMAGVGAQTAYATDIIAVQKVYYNQSFNFIYQWMLVMSTQLIGFSIGGVARRFLVAPPSMIWPNTLVMCALFNTLHSQTYAGPGALTGMTRERFFTYAFLCSMVWYLLPGYLFQALSMFSWVCWIVPNNVVVNQLFGYRSGLGLSMLSFDWNQIAFTGSPICQYTNVWHSQYLPISSRFAYDNTGQEYNVSRIINTDASLNVDAYKEYSPLFLSMTFAISYGLSFASITATITHSLIHFWKPIKIYFGRSLREQPDIHAQLMSRYAQVALLPPGMIQAITNRQVGLNVLSELIVGFMLPGKPVAMMMCTWAYITMSQAMVFTADFKLGHYMKVPPRPMFWAQIIATIIAGTTQLGVQTWMFTHIPGLCNPNQKDHFVCANTQVFGTASIVWGVVGPSLQFAKGQLYYALTFFFLIGAVLPIILWWLTRRYPHSWLNYINLMFAGLGTLPPANASNFVPWAILGFIFQYVIRRRHFPFWAKYNYVLSAALDAGTTVGVLLVYFCLQYPLQGGIGRDNVQKWWGNSVFMRTADWNSPALKVSEGPTFGPTSW</sequence>
<evidence type="ECO:0000256" key="1">
    <source>
        <dbReference type="ARBA" id="ARBA00004141"/>
    </source>
</evidence>
<evidence type="ECO:0000256" key="5">
    <source>
        <dbReference type="ARBA" id="ARBA00022856"/>
    </source>
</evidence>
<evidence type="ECO:0000256" key="2">
    <source>
        <dbReference type="ARBA" id="ARBA00008807"/>
    </source>
</evidence>
<keyword evidence="5" id="KW-0571">Peptide transport</keyword>
<dbReference type="RefSeq" id="XP_009552813.1">
    <property type="nucleotide sequence ID" value="XM_009554518.1"/>
</dbReference>
<dbReference type="GO" id="GO:0035673">
    <property type="term" value="F:oligopeptide transmembrane transporter activity"/>
    <property type="evidence" value="ECO:0007669"/>
    <property type="project" value="InterPro"/>
</dbReference>
<feature type="transmembrane region" description="Helical" evidence="10">
    <location>
        <begin position="284"/>
        <end position="302"/>
    </location>
</feature>
<dbReference type="PANTHER" id="PTHR22601">
    <property type="entry name" value="ISP4 LIKE PROTEIN"/>
    <property type="match status" value="1"/>
</dbReference>
<feature type="transmembrane region" description="Helical" evidence="10">
    <location>
        <begin position="401"/>
        <end position="422"/>
    </location>
</feature>
<feature type="transmembrane region" description="Helical" evidence="10">
    <location>
        <begin position="144"/>
        <end position="166"/>
    </location>
</feature>
<keyword evidence="12" id="KW-1185">Reference proteome</keyword>
<protein>
    <submittedName>
        <fullName evidence="11">Oligopeptide transporter</fullName>
    </submittedName>
</protein>
<dbReference type="HOGENOM" id="CLU_004965_1_1_1"/>
<dbReference type="GeneID" id="20666960"/>
<dbReference type="Proteomes" id="UP000030671">
    <property type="component" value="Unassembled WGS sequence"/>
</dbReference>
<feature type="transmembrane region" description="Helical" evidence="10">
    <location>
        <begin position="595"/>
        <end position="616"/>
    </location>
</feature>
<keyword evidence="6" id="KW-0653">Protein transport</keyword>
<evidence type="ECO:0000256" key="3">
    <source>
        <dbReference type="ARBA" id="ARBA00022448"/>
    </source>
</evidence>
<keyword evidence="8 10" id="KW-0472">Membrane</keyword>
<comment type="subcellular location">
    <subcellularLocation>
        <location evidence="1">Membrane</location>
        <topology evidence="1">Multi-pass membrane protein</topology>
    </subcellularLocation>
</comment>
<keyword evidence="7 10" id="KW-1133">Transmembrane helix</keyword>
<comment type="similarity">
    <text evidence="2">Belongs to the oligopeptide OPT transporter family.</text>
</comment>
<dbReference type="InterPro" id="IPR004648">
    <property type="entry name" value="Oligpept_transpt"/>
</dbReference>
<feature type="transmembrane region" description="Helical" evidence="10">
    <location>
        <begin position="527"/>
        <end position="546"/>
    </location>
</feature>
<dbReference type="EMBL" id="KI925466">
    <property type="protein sequence ID" value="ETW75392.1"/>
    <property type="molecule type" value="Genomic_DNA"/>
</dbReference>
<reference evidence="11 12" key="1">
    <citation type="journal article" date="2012" name="New Phytol.">
        <title>Insight into trade-off between wood decay and parasitism from the genome of a fungal forest pathogen.</title>
        <authorList>
            <person name="Olson A."/>
            <person name="Aerts A."/>
            <person name="Asiegbu F."/>
            <person name="Belbahri L."/>
            <person name="Bouzid O."/>
            <person name="Broberg A."/>
            <person name="Canback B."/>
            <person name="Coutinho P.M."/>
            <person name="Cullen D."/>
            <person name="Dalman K."/>
            <person name="Deflorio G."/>
            <person name="van Diepen L.T."/>
            <person name="Dunand C."/>
            <person name="Duplessis S."/>
            <person name="Durling M."/>
            <person name="Gonthier P."/>
            <person name="Grimwood J."/>
            <person name="Fossdal C.G."/>
            <person name="Hansson D."/>
            <person name="Henrissat B."/>
            <person name="Hietala A."/>
            <person name="Himmelstrand K."/>
            <person name="Hoffmeister D."/>
            <person name="Hogberg N."/>
            <person name="James T.Y."/>
            <person name="Karlsson M."/>
            <person name="Kohler A."/>
            <person name="Kues U."/>
            <person name="Lee Y.H."/>
            <person name="Lin Y.C."/>
            <person name="Lind M."/>
            <person name="Lindquist E."/>
            <person name="Lombard V."/>
            <person name="Lucas S."/>
            <person name="Lunden K."/>
            <person name="Morin E."/>
            <person name="Murat C."/>
            <person name="Park J."/>
            <person name="Raffaello T."/>
            <person name="Rouze P."/>
            <person name="Salamov A."/>
            <person name="Schmutz J."/>
            <person name="Solheim H."/>
            <person name="Stahlberg J."/>
            <person name="Velez H."/>
            <person name="de Vries R.P."/>
            <person name="Wiebenga A."/>
            <person name="Woodward S."/>
            <person name="Yakovlev I."/>
            <person name="Garbelotto M."/>
            <person name="Martin F."/>
            <person name="Grigoriev I.V."/>
            <person name="Stenlid J."/>
        </authorList>
    </citation>
    <scope>NUCLEOTIDE SEQUENCE [LARGE SCALE GENOMIC DNA]</scope>
    <source>
        <strain evidence="11 12">TC 32-1</strain>
    </source>
</reference>
<evidence type="ECO:0000256" key="10">
    <source>
        <dbReference type="SAM" id="Phobius"/>
    </source>
</evidence>
<accession>W4JP98</accession>
<dbReference type="InParanoid" id="W4JP98"/>
<feature type="transmembrane region" description="Helical" evidence="10">
    <location>
        <begin position="119"/>
        <end position="138"/>
    </location>
</feature>
<dbReference type="GO" id="GO:0015031">
    <property type="term" value="P:protein transport"/>
    <property type="evidence" value="ECO:0007669"/>
    <property type="project" value="UniProtKB-KW"/>
</dbReference>
<name>W4JP98_HETIT</name>
<dbReference type="OrthoDB" id="9986677at2759"/>
<dbReference type="AlphaFoldDB" id="W4JP98"/>
<dbReference type="NCBIfam" id="TIGR00728">
    <property type="entry name" value="OPT_sfam"/>
    <property type="match status" value="2"/>
</dbReference>
<dbReference type="eggNOG" id="KOG2262">
    <property type="taxonomic scope" value="Eukaryota"/>
</dbReference>